<sequence>MSHRLSLIAAAVLGAATPAVAQVASDTVTVSRPGDRPSTRGPASRFTGAVRVDPAFEPQGAVRVSGAYVTFEPGARTNWHAHPQGQTLVVTAGRGWVAAWDGAPLEIRTGDVVRIPPGVKHWHGASAGAAMTHLAIQENPEGEDVDWMEPVDDARYPRSAEVDR</sequence>
<accession>A0ABY4SIR8</accession>
<keyword evidence="2" id="KW-0732">Signal</keyword>
<protein>
    <submittedName>
        <fullName evidence="4">Cupin domain-containing protein</fullName>
    </submittedName>
</protein>
<feature type="compositionally biased region" description="Basic and acidic residues" evidence="1">
    <location>
        <begin position="152"/>
        <end position="164"/>
    </location>
</feature>
<dbReference type="CDD" id="cd02233">
    <property type="entry name" value="cupin_HNL-like"/>
    <property type="match status" value="1"/>
</dbReference>
<dbReference type="InterPro" id="IPR011051">
    <property type="entry name" value="RmlC_Cupin_sf"/>
</dbReference>
<organism evidence="4 5">
    <name type="scientific">Brevundimonas albigilva</name>
    <dbReference type="NCBI Taxonomy" id="1312364"/>
    <lineage>
        <taxon>Bacteria</taxon>
        <taxon>Pseudomonadati</taxon>
        <taxon>Pseudomonadota</taxon>
        <taxon>Alphaproteobacteria</taxon>
        <taxon>Caulobacterales</taxon>
        <taxon>Caulobacteraceae</taxon>
        <taxon>Brevundimonas</taxon>
    </lineage>
</organism>
<evidence type="ECO:0000313" key="4">
    <source>
        <dbReference type="EMBL" id="URI13905.1"/>
    </source>
</evidence>
<feature type="compositionally biased region" description="Acidic residues" evidence="1">
    <location>
        <begin position="140"/>
        <end position="151"/>
    </location>
</feature>
<dbReference type="InterPro" id="IPR013096">
    <property type="entry name" value="Cupin_2"/>
</dbReference>
<dbReference type="InterPro" id="IPR047263">
    <property type="entry name" value="HNL-like_cupin"/>
</dbReference>
<dbReference type="InterPro" id="IPR014710">
    <property type="entry name" value="RmlC-like_jellyroll"/>
</dbReference>
<dbReference type="Gene3D" id="2.60.120.10">
    <property type="entry name" value="Jelly Rolls"/>
    <property type="match status" value="1"/>
</dbReference>
<evidence type="ECO:0000256" key="2">
    <source>
        <dbReference type="SAM" id="SignalP"/>
    </source>
</evidence>
<dbReference type="RefSeq" id="WP_250201276.1">
    <property type="nucleotide sequence ID" value="NZ_CP097649.1"/>
</dbReference>
<name>A0ABY4SIR8_9CAUL</name>
<keyword evidence="5" id="KW-1185">Reference proteome</keyword>
<feature type="signal peptide" evidence="2">
    <location>
        <begin position="1"/>
        <end position="21"/>
    </location>
</feature>
<evidence type="ECO:0000313" key="5">
    <source>
        <dbReference type="Proteomes" id="UP001055429"/>
    </source>
</evidence>
<proteinExistence type="predicted"/>
<dbReference type="Proteomes" id="UP001055429">
    <property type="component" value="Chromosome"/>
</dbReference>
<dbReference type="PANTHER" id="PTHR43698">
    <property type="entry name" value="RIBD C-TERMINAL DOMAIN CONTAINING PROTEIN"/>
    <property type="match status" value="1"/>
</dbReference>
<feature type="chain" id="PRO_5046329092" evidence="2">
    <location>
        <begin position="22"/>
        <end position="164"/>
    </location>
</feature>
<gene>
    <name evidence="4" type="ORF">M8231_08640</name>
</gene>
<evidence type="ECO:0000259" key="3">
    <source>
        <dbReference type="Pfam" id="PF07883"/>
    </source>
</evidence>
<feature type="domain" description="Cupin type-2" evidence="3">
    <location>
        <begin position="68"/>
        <end position="127"/>
    </location>
</feature>
<evidence type="ECO:0000256" key="1">
    <source>
        <dbReference type="SAM" id="MobiDB-lite"/>
    </source>
</evidence>
<reference evidence="4" key="1">
    <citation type="submission" date="2022-05" db="EMBL/GenBank/DDBJ databases">
        <title>Brevundimonas albigilva TT17 genome sequence.</title>
        <authorList>
            <person name="Lee K."/>
            <person name="Son H."/>
        </authorList>
    </citation>
    <scope>NUCLEOTIDE SEQUENCE</scope>
    <source>
        <strain evidence="4">TT17</strain>
    </source>
</reference>
<feature type="region of interest" description="Disordered" evidence="1">
    <location>
        <begin position="140"/>
        <end position="164"/>
    </location>
</feature>
<dbReference type="EMBL" id="CP097649">
    <property type="protein sequence ID" value="URI13905.1"/>
    <property type="molecule type" value="Genomic_DNA"/>
</dbReference>
<dbReference type="SUPFAM" id="SSF51182">
    <property type="entry name" value="RmlC-like cupins"/>
    <property type="match status" value="1"/>
</dbReference>
<dbReference type="Pfam" id="PF07883">
    <property type="entry name" value="Cupin_2"/>
    <property type="match status" value="1"/>
</dbReference>
<dbReference type="PANTHER" id="PTHR43698:SF1">
    <property type="entry name" value="BLL4564 PROTEIN"/>
    <property type="match status" value="1"/>
</dbReference>